<proteinExistence type="predicted"/>
<dbReference type="Pfam" id="PF05130">
    <property type="entry name" value="FlgN"/>
    <property type="match status" value="1"/>
</dbReference>
<sequence length="166" mass="19180">MSITAIVDLLNEMTELHEELVQFSLGKRNVIMRNDVNELAAIVKKEAKLIKDISDLDQKRVVLVCEYMISRCYQPNPSITLSDFIKIIFKAEEKLQLLDARNNLELKLNELKEANLTNKQLVKLSLNFIDLSLDLLTGSFEQELIYKNPNQQHGIKRNSTMFDSRI</sequence>
<keyword evidence="3" id="KW-0966">Cell projection</keyword>
<feature type="coiled-coil region" evidence="2">
    <location>
        <begin position="90"/>
        <end position="117"/>
    </location>
</feature>
<dbReference type="InterPro" id="IPR007809">
    <property type="entry name" value="FlgN-like"/>
</dbReference>
<dbReference type="Gene3D" id="1.20.58.300">
    <property type="entry name" value="FlgN-like"/>
    <property type="match status" value="1"/>
</dbReference>
<keyword evidence="4" id="KW-1185">Reference proteome</keyword>
<name>A0ABS4I4D7_9BACL</name>
<dbReference type="RefSeq" id="WP_167055169.1">
    <property type="nucleotide sequence ID" value="NZ_JAAOZR010000009.1"/>
</dbReference>
<organism evidence="3 4">
    <name type="scientific">Paenibacillus aceris</name>
    <dbReference type="NCBI Taxonomy" id="869555"/>
    <lineage>
        <taxon>Bacteria</taxon>
        <taxon>Bacillati</taxon>
        <taxon>Bacillota</taxon>
        <taxon>Bacilli</taxon>
        <taxon>Bacillales</taxon>
        <taxon>Paenibacillaceae</taxon>
        <taxon>Paenibacillus</taxon>
    </lineage>
</organism>
<keyword evidence="1" id="KW-1005">Bacterial flagellum biogenesis</keyword>
<evidence type="ECO:0000256" key="1">
    <source>
        <dbReference type="ARBA" id="ARBA00022795"/>
    </source>
</evidence>
<keyword evidence="3" id="KW-0282">Flagellum</keyword>
<evidence type="ECO:0000256" key="2">
    <source>
        <dbReference type="SAM" id="Coils"/>
    </source>
</evidence>
<dbReference type="EMBL" id="JAGGKV010000016">
    <property type="protein sequence ID" value="MBP1965797.1"/>
    <property type="molecule type" value="Genomic_DNA"/>
</dbReference>
<gene>
    <name evidence="3" type="ORF">J2Z65_005042</name>
</gene>
<keyword evidence="2" id="KW-0175">Coiled coil</keyword>
<accession>A0ABS4I4D7</accession>
<comment type="caution">
    <text evidence="3">The sequence shown here is derived from an EMBL/GenBank/DDBJ whole genome shotgun (WGS) entry which is preliminary data.</text>
</comment>
<reference evidence="3 4" key="1">
    <citation type="submission" date="2021-03" db="EMBL/GenBank/DDBJ databases">
        <title>Genomic Encyclopedia of Type Strains, Phase IV (KMG-IV): sequencing the most valuable type-strain genomes for metagenomic binning, comparative biology and taxonomic classification.</title>
        <authorList>
            <person name="Goeker M."/>
        </authorList>
    </citation>
    <scope>NUCLEOTIDE SEQUENCE [LARGE SCALE GENOMIC DNA]</scope>
    <source>
        <strain evidence="3 4">DSM 24950</strain>
    </source>
</reference>
<evidence type="ECO:0000313" key="4">
    <source>
        <dbReference type="Proteomes" id="UP001519344"/>
    </source>
</evidence>
<protein>
    <submittedName>
        <fullName evidence="3">Flagellar biosynthesis/type III secretory pathway chaperone</fullName>
    </submittedName>
</protein>
<keyword evidence="3" id="KW-0969">Cilium</keyword>
<dbReference type="SUPFAM" id="SSF140566">
    <property type="entry name" value="FlgN-like"/>
    <property type="match status" value="1"/>
</dbReference>
<dbReference type="Proteomes" id="UP001519344">
    <property type="component" value="Unassembled WGS sequence"/>
</dbReference>
<evidence type="ECO:0000313" key="3">
    <source>
        <dbReference type="EMBL" id="MBP1965797.1"/>
    </source>
</evidence>
<dbReference type="InterPro" id="IPR036679">
    <property type="entry name" value="FlgN-like_sf"/>
</dbReference>